<dbReference type="Pfam" id="PF04760">
    <property type="entry name" value="IF2_N"/>
    <property type="match status" value="1"/>
</dbReference>
<feature type="compositionally biased region" description="Basic and acidic residues" evidence="1">
    <location>
        <begin position="166"/>
        <end position="204"/>
    </location>
</feature>
<accession>A0A659S4R5</accession>
<reference evidence="4 5" key="1">
    <citation type="submission" date="2018-03" db="EMBL/GenBank/DDBJ databases">
        <title>Non-Typhoidal Salmonella genome sequencing and assembly.</title>
        <authorList>
            <person name="Matchawe C."/>
        </authorList>
    </citation>
    <scope>NUCLEOTIDE SEQUENCE [LARGE SCALE GENOMIC DNA]</scope>
    <source>
        <strain evidence="4 5">8EV</strain>
    </source>
</reference>
<comment type="caution">
    <text evidence="4">The sequence shown here is derived from an EMBL/GenBank/DDBJ whole genome shotgun (WGS) entry which is preliminary data.</text>
</comment>
<feature type="compositionally biased region" description="Basic and acidic residues" evidence="1">
    <location>
        <begin position="93"/>
        <end position="159"/>
    </location>
</feature>
<protein>
    <submittedName>
        <fullName evidence="4">Translation initiation factor IF-2</fullName>
    </submittedName>
</protein>
<feature type="region of interest" description="Disordered" evidence="1">
    <location>
        <begin position="65"/>
        <end position="204"/>
    </location>
</feature>
<proteinExistence type="predicted"/>
<dbReference type="FunFam" id="3.30.56.50:FF:000001">
    <property type="entry name" value="Translation initiation factor IF-2"/>
    <property type="match status" value="1"/>
</dbReference>
<dbReference type="GO" id="GO:0003743">
    <property type="term" value="F:translation initiation factor activity"/>
    <property type="evidence" value="ECO:0007669"/>
    <property type="project" value="UniProtKB-KW"/>
</dbReference>
<feature type="domain" description="Translation initiation factor IF-2 N-terminal" evidence="2">
    <location>
        <begin position="1"/>
        <end position="52"/>
    </location>
</feature>
<dbReference type="InterPro" id="IPR006847">
    <property type="entry name" value="IF2_N"/>
</dbReference>
<feature type="region of interest" description="Disordered" evidence="1">
    <location>
        <begin position="215"/>
        <end position="234"/>
    </location>
</feature>
<feature type="compositionally biased region" description="Polar residues" evidence="1">
    <location>
        <begin position="68"/>
        <end position="82"/>
    </location>
</feature>
<gene>
    <name evidence="4" type="ORF">C9F10_17255</name>
</gene>
<feature type="domain" description="Initiation factor 2 associated" evidence="3">
    <location>
        <begin position="57"/>
        <end position="95"/>
    </location>
</feature>
<name>A0A659S4R5_SALET</name>
<dbReference type="AlphaFoldDB" id="A0A659S4R5"/>
<dbReference type="InterPro" id="IPR013575">
    <property type="entry name" value="IF2_assoc_dom_bac"/>
</dbReference>
<keyword evidence="4" id="KW-0648">Protein biosynthesis</keyword>
<dbReference type="EMBL" id="PYKK01001202">
    <property type="protein sequence ID" value="TGD32938.1"/>
    <property type="molecule type" value="Genomic_DNA"/>
</dbReference>
<evidence type="ECO:0000313" key="5">
    <source>
        <dbReference type="Proteomes" id="UP000297989"/>
    </source>
</evidence>
<dbReference type="Gene3D" id="3.30.56.50">
    <property type="entry name" value="Putative DNA-binding domain, N-terminal subdomain of bacterial translation initiation factor IF2"/>
    <property type="match status" value="1"/>
</dbReference>
<keyword evidence="4" id="KW-0396">Initiation factor</keyword>
<evidence type="ECO:0000313" key="4">
    <source>
        <dbReference type="EMBL" id="TGD32938.1"/>
    </source>
</evidence>
<dbReference type="SUPFAM" id="SSF46955">
    <property type="entry name" value="Putative DNA-binding domain"/>
    <property type="match status" value="1"/>
</dbReference>
<dbReference type="Pfam" id="PF08364">
    <property type="entry name" value="IF2_assoc"/>
    <property type="match status" value="1"/>
</dbReference>
<dbReference type="Proteomes" id="UP000297989">
    <property type="component" value="Unassembled WGS sequence"/>
</dbReference>
<evidence type="ECO:0000259" key="2">
    <source>
        <dbReference type="Pfam" id="PF04760"/>
    </source>
</evidence>
<dbReference type="InterPro" id="IPR009061">
    <property type="entry name" value="DNA-bd_dom_put_sf"/>
</dbReference>
<evidence type="ECO:0000259" key="3">
    <source>
        <dbReference type="Pfam" id="PF08364"/>
    </source>
</evidence>
<organism evidence="4 5">
    <name type="scientific">Salmonella enterica subsp. enterica serovar Poona</name>
    <dbReference type="NCBI Taxonomy" id="436295"/>
    <lineage>
        <taxon>Bacteria</taxon>
        <taxon>Pseudomonadati</taxon>
        <taxon>Pseudomonadota</taxon>
        <taxon>Gammaproteobacteria</taxon>
        <taxon>Enterobacterales</taxon>
        <taxon>Enterobacteriaceae</taxon>
        <taxon>Salmonella</taxon>
    </lineage>
</organism>
<sequence>MTDVTLKALAAERQVSVDRLVQQFADAGIRKSADDSVSAQEKQTLLAHLNREAVSGPDKLTLQRKTRSTLNIPGTGGKSKSVQIEVRKKRTFVKRDPQEAERLAAEEQAQREAEEQARREAEEQAKREAQQKAEREAAEQAKREAAEKAKREAAEKDKVSNQQTDDMTKTAQAEKARRENEAAELKRKAEEEARRRLEDEARRVADAARRLAEALQWSATRAPVAGPRAERVGQ</sequence>
<feature type="non-terminal residue" evidence="4">
    <location>
        <position position="234"/>
    </location>
</feature>
<evidence type="ECO:0000256" key="1">
    <source>
        <dbReference type="SAM" id="MobiDB-lite"/>
    </source>
</evidence>